<dbReference type="InterPro" id="IPR052018">
    <property type="entry name" value="PHP_domain"/>
</dbReference>
<dbReference type="AlphaFoldDB" id="A0A1Y4SWT8"/>
<dbReference type="InterPro" id="IPR004013">
    <property type="entry name" value="PHP_dom"/>
</dbReference>
<evidence type="ECO:0000259" key="1">
    <source>
        <dbReference type="SMART" id="SM00481"/>
    </source>
</evidence>
<dbReference type="CDD" id="cd07432">
    <property type="entry name" value="PHP_HisPPase"/>
    <property type="match status" value="1"/>
</dbReference>
<dbReference type="OrthoDB" id="9804333at2"/>
<dbReference type="GO" id="GO:0035312">
    <property type="term" value="F:5'-3' DNA exonuclease activity"/>
    <property type="evidence" value="ECO:0007669"/>
    <property type="project" value="TreeGrafter"/>
</dbReference>
<dbReference type="EMBL" id="NFLJ01000017">
    <property type="protein sequence ID" value="OUQ34364.1"/>
    <property type="molecule type" value="Genomic_DNA"/>
</dbReference>
<dbReference type="SMART" id="SM00481">
    <property type="entry name" value="POLIIIAc"/>
    <property type="match status" value="1"/>
</dbReference>
<dbReference type="PANTHER" id="PTHR42924">
    <property type="entry name" value="EXONUCLEASE"/>
    <property type="match status" value="1"/>
</dbReference>
<gene>
    <name evidence="2" type="ORF">B5E75_06925</name>
</gene>
<comment type="caution">
    <text evidence="2">The sequence shown here is derived from an EMBL/GenBank/DDBJ whole genome shotgun (WGS) entry which is preliminary data.</text>
</comment>
<evidence type="ECO:0000313" key="2">
    <source>
        <dbReference type="EMBL" id="OUQ34364.1"/>
    </source>
</evidence>
<dbReference type="InterPro" id="IPR016195">
    <property type="entry name" value="Pol/histidinol_Pase-like"/>
</dbReference>
<evidence type="ECO:0000313" key="3">
    <source>
        <dbReference type="Proteomes" id="UP000195305"/>
    </source>
</evidence>
<dbReference type="Pfam" id="PF02811">
    <property type="entry name" value="PHP"/>
    <property type="match status" value="1"/>
</dbReference>
<dbReference type="RefSeq" id="WP_087358032.1">
    <property type="nucleotide sequence ID" value="NZ_NFLJ01000017.1"/>
</dbReference>
<dbReference type="Proteomes" id="UP000195305">
    <property type="component" value="Unassembled WGS sequence"/>
</dbReference>
<reference evidence="2 3" key="1">
    <citation type="journal article" date="2018" name="BMC Genomics">
        <title>Whole genome sequencing and function prediction of 133 gut anaerobes isolated from chicken caecum in pure cultures.</title>
        <authorList>
            <person name="Medvecky M."/>
            <person name="Cejkova D."/>
            <person name="Polansky O."/>
            <person name="Karasova D."/>
            <person name="Kubasova T."/>
            <person name="Cizek A."/>
            <person name="Rychlik I."/>
        </authorList>
    </citation>
    <scope>NUCLEOTIDE SEQUENCE [LARGE SCALE GENOMIC DNA]</scope>
    <source>
        <strain evidence="2 3">An13</strain>
    </source>
</reference>
<dbReference type="InterPro" id="IPR003141">
    <property type="entry name" value="Pol/His_phosphatase_N"/>
</dbReference>
<dbReference type="Gene3D" id="3.20.20.140">
    <property type="entry name" value="Metal-dependent hydrolases"/>
    <property type="match status" value="1"/>
</dbReference>
<keyword evidence="3" id="KW-1185">Reference proteome</keyword>
<proteinExistence type="predicted"/>
<dbReference type="GO" id="GO:0004534">
    <property type="term" value="F:5'-3' RNA exonuclease activity"/>
    <property type="evidence" value="ECO:0007669"/>
    <property type="project" value="TreeGrafter"/>
</dbReference>
<name>A0A1Y4SWT8_9FIRM</name>
<organism evidence="2 3">
    <name type="scientific">Massilimicrobiota timonensis</name>
    <dbReference type="NCBI Taxonomy" id="1776392"/>
    <lineage>
        <taxon>Bacteria</taxon>
        <taxon>Bacillati</taxon>
        <taxon>Bacillota</taxon>
        <taxon>Erysipelotrichia</taxon>
        <taxon>Erysipelotrichales</taxon>
        <taxon>Erysipelotrichaceae</taxon>
        <taxon>Massilimicrobiota</taxon>
    </lineage>
</organism>
<protein>
    <submittedName>
        <fullName evidence="2">PHP domain-containing protein</fullName>
    </submittedName>
</protein>
<sequence>MYYDLHIHSALSPCSDDTMTIYNIFHMAYIKGLDLIAITDHNSLKQQHHLEKVIQSPILKGKIDFIYGVELQSCENIHVLAYFQRGTHLQPIQQWIDQHLMKTINQKDYYGNQYIFDENDQIIDEEVYLLLNALDLTLNQIITKIHQFQGIAVLAHVFQKKYGVYELYQDIPESLDYDGIEVSSLKQLADLKKLCPHCRDNLVLINSDAHQLEDIQEPLYQIDFQQLEKIWRKR</sequence>
<dbReference type="PANTHER" id="PTHR42924:SF3">
    <property type="entry name" value="POLYMERASE_HISTIDINOL PHOSPHATASE N-TERMINAL DOMAIN-CONTAINING PROTEIN"/>
    <property type="match status" value="1"/>
</dbReference>
<feature type="domain" description="Polymerase/histidinol phosphatase N-terminal" evidence="1">
    <location>
        <begin position="3"/>
        <end position="75"/>
    </location>
</feature>
<dbReference type="SUPFAM" id="SSF89550">
    <property type="entry name" value="PHP domain-like"/>
    <property type="match status" value="1"/>
</dbReference>
<accession>A0A1Y4SWT8</accession>